<dbReference type="AlphaFoldDB" id="A0A1J5QWR5"/>
<sequence>MVHPTRNRHHRALITPPDLGLVPDHALSPTPASWTVEAVRATFLRGGELVPPVQWTTIGMDDERYATAAAELAAASRAQSTRRTYGRLVEHWLVWAHTQDVCPLPADPDALHMYIVKRATGLDVRKELKRDSEGRLVGALVMGTISQILAAISRLHALANLPSPTDHPMIRTLVEGLGRTLTTAPLLAKAALTWDLLGEVLEAQQAPTSTTALRESVARALHGATGATAGQLARAQWTDITVDPDAITVILAPTRRGGPVQRHQVGLDTGAAQLLTRWRRHTLTWPGTAVLRNETGKALTRQGLHLILTRHDAPTAVIPTVEASHVRDRAVLLVGWVSALRRSNLSALTWDQMTRTSTGWVAYLARSKTDQEGHGDTVSIAPAPPGSRLADAVAALDDWLELLTAMWGHDPRRSTGVPVFTRIDRNGHLELRDGRPTRLSGAAIGAIVTKWVAAAGLDQRTHLTSGGHRTADGRSAFGAHSLRSGFVTTGLAMGVPGSTIIGQTKHTTVAALKPYNKPAVRPDLLAATAVLGAVANDATGPGQPAHPPATRSARRAPRGPHWGVVPGAEQPGTDQGS</sequence>
<dbReference type="PROSITE" id="PS51898">
    <property type="entry name" value="TYR_RECOMBINASE"/>
    <property type="match status" value="1"/>
</dbReference>
<dbReference type="InterPro" id="IPR010998">
    <property type="entry name" value="Integrase_recombinase_N"/>
</dbReference>
<dbReference type="InterPro" id="IPR002104">
    <property type="entry name" value="Integrase_catalytic"/>
</dbReference>
<accession>A0A1J5QWR5</accession>
<dbReference type="SUPFAM" id="SSF56349">
    <property type="entry name" value="DNA breaking-rejoining enzymes"/>
    <property type="match status" value="2"/>
</dbReference>
<dbReference type="EMBL" id="MLJW01000393">
    <property type="protein sequence ID" value="OIQ88000.1"/>
    <property type="molecule type" value="Genomic_DNA"/>
</dbReference>
<organism evidence="5">
    <name type="scientific">mine drainage metagenome</name>
    <dbReference type="NCBI Taxonomy" id="410659"/>
    <lineage>
        <taxon>unclassified sequences</taxon>
        <taxon>metagenomes</taxon>
        <taxon>ecological metagenomes</taxon>
    </lineage>
</organism>
<reference evidence="5" key="1">
    <citation type="submission" date="2016-10" db="EMBL/GenBank/DDBJ databases">
        <title>Sequence of Gallionella enrichment culture.</title>
        <authorList>
            <person name="Poehlein A."/>
            <person name="Muehling M."/>
            <person name="Daniel R."/>
        </authorList>
    </citation>
    <scope>NUCLEOTIDE SEQUENCE</scope>
</reference>
<evidence type="ECO:0000259" key="4">
    <source>
        <dbReference type="PROSITE" id="PS51898"/>
    </source>
</evidence>
<keyword evidence="2" id="KW-0233">DNA recombination</keyword>
<dbReference type="Gene3D" id="1.10.443.10">
    <property type="entry name" value="Intergrase catalytic core"/>
    <property type="match status" value="1"/>
</dbReference>
<proteinExistence type="predicted"/>
<dbReference type="SUPFAM" id="SSF47823">
    <property type="entry name" value="lambda integrase-like, N-terminal domain"/>
    <property type="match status" value="1"/>
</dbReference>
<evidence type="ECO:0000313" key="5">
    <source>
        <dbReference type="EMBL" id="OIQ88000.1"/>
    </source>
</evidence>
<protein>
    <submittedName>
        <fullName evidence="5">Phage integrase family protein</fullName>
    </submittedName>
</protein>
<name>A0A1J5QWR5_9ZZZZ</name>
<keyword evidence="1" id="KW-0238">DNA-binding</keyword>
<feature type="domain" description="Tyr recombinase" evidence="4">
    <location>
        <begin position="294"/>
        <end position="530"/>
    </location>
</feature>
<comment type="caution">
    <text evidence="5">The sequence shown here is derived from an EMBL/GenBank/DDBJ whole genome shotgun (WGS) entry which is preliminary data.</text>
</comment>
<dbReference type="InterPro" id="IPR013762">
    <property type="entry name" value="Integrase-like_cat_sf"/>
</dbReference>
<evidence type="ECO:0000256" key="3">
    <source>
        <dbReference type="SAM" id="MobiDB-lite"/>
    </source>
</evidence>
<dbReference type="Gene3D" id="1.10.150.130">
    <property type="match status" value="1"/>
</dbReference>
<dbReference type="GO" id="GO:0015074">
    <property type="term" value="P:DNA integration"/>
    <property type="evidence" value="ECO:0007669"/>
    <property type="project" value="InterPro"/>
</dbReference>
<dbReference type="GO" id="GO:0006310">
    <property type="term" value="P:DNA recombination"/>
    <property type="evidence" value="ECO:0007669"/>
    <property type="project" value="UniProtKB-KW"/>
</dbReference>
<gene>
    <name evidence="5" type="ORF">GALL_301400</name>
</gene>
<evidence type="ECO:0000256" key="1">
    <source>
        <dbReference type="ARBA" id="ARBA00023125"/>
    </source>
</evidence>
<dbReference type="InterPro" id="IPR011010">
    <property type="entry name" value="DNA_brk_join_enz"/>
</dbReference>
<dbReference type="GO" id="GO:0003677">
    <property type="term" value="F:DNA binding"/>
    <property type="evidence" value="ECO:0007669"/>
    <property type="project" value="UniProtKB-KW"/>
</dbReference>
<evidence type="ECO:0000256" key="2">
    <source>
        <dbReference type="ARBA" id="ARBA00023172"/>
    </source>
</evidence>
<feature type="region of interest" description="Disordered" evidence="3">
    <location>
        <begin position="537"/>
        <end position="577"/>
    </location>
</feature>